<dbReference type="EMBL" id="CAKXAJ010025963">
    <property type="protein sequence ID" value="CAH2247586.1"/>
    <property type="molecule type" value="Genomic_DNA"/>
</dbReference>
<dbReference type="OrthoDB" id="412793at2759"/>
<gene>
    <name evidence="1" type="primary">jg761</name>
    <name evidence="1" type="ORF">PAEG_LOCUS21611</name>
</gene>
<accession>A0A8S4S737</accession>
<protein>
    <submittedName>
        <fullName evidence="1">Jg761 protein</fullName>
    </submittedName>
</protein>
<evidence type="ECO:0000313" key="1">
    <source>
        <dbReference type="EMBL" id="CAH2247586.1"/>
    </source>
</evidence>
<keyword evidence="2" id="KW-1185">Reference proteome</keyword>
<comment type="caution">
    <text evidence="1">The sequence shown here is derived from an EMBL/GenBank/DDBJ whole genome shotgun (WGS) entry which is preliminary data.</text>
</comment>
<organism evidence="1 2">
    <name type="scientific">Pararge aegeria aegeria</name>
    <dbReference type="NCBI Taxonomy" id="348720"/>
    <lineage>
        <taxon>Eukaryota</taxon>
        <taxon>Metazoa</taxon>
        <taxon>Ecdysozoa</taxon>
        <taxon>Arthropoda</taxon>
        <taxon>Hexapoda</taxon>
        <taxon>Insecta</taxon>
        <taxon>Pterygota</taxon>
        <taxon>Neoptera</taxon>
        <taxon>Endopterygota</taxon>
        <taxon>Lepidoptera</taxon>
        <taxon>Glossata</taxon>
        <taxon>Ditrysia</taxon>
        <taxon>Papilionoidea</taxon>
        <taxon>Nymphalidae</taxon>
        <taxon>Satyrinae</taxon>
        <taxon>Satyrini</taxon>
        <taxon>Parargina</taxon>
        <taxon>Pararge</taxon>
    </lineage>
</organism>
<reference evidence="1" key="1">
    <citation type="submission" date="2022-03" db="EMBL/GenBank/DDBJ databases">
        <authorList>
            <person name="Lindestad O."/>
        </authorList>
    </citation>
    <scope>NUCLEOTIDE SEQUENCE</scope>
</reference>
<evidence type="ECO:0000313" key="2">
    <source>
        <dbReference type="Proteomes" id="UP000838756"/>
    </source>
</evidence>
<name>A0A8S4S737_9NEOP</name>
<dbReference type="AlphaFoldDB" id="A0A8S4S737"/>
<proteinExistence type="predicted"/>
<dbReference type="Proteomes" id="UP000838756">
    <property type="component" value="Unassembled WGS sequence"/>
</dbReference>
<sequence length="104" mass="11798">MHSASYAFMSYQPRKDADPYDASGSDVKKCLRNTFGIFRPETISNSDLWSLAKDSPILGQIRRRKWNWIGHALPRTSGVQEEAFQCQLRGNENVEGQRQHGSGL</sequence>